<evidence type="ECO:0000256" key="1">
    <source>
        <dbReference type="SAM" id="MobiDB-lite"/>
    </source>
</evidence>
<dbReference type="RefSeq" id="XP_028480844.1">
    <property type="nucleotide sequence ID" value="XM_028633756.1"/>
</dbReference>
<dbReference type="Proteomes" id="UP000283841">
    <property type="component" value="Unassembled WGS sequence"/>
</dbReference>
<evidence type="ECO:0000313" key="2">
    <source>
        <dbReference type="EMBL" id="RWQ91199.1"/>
    </source>
</evidence>
<name>A0A443HHF4_BYSSP</name>
<dbReference type="GeneID" id="39603033"/>
<dbReference type="AlphaFoldDB" id="A0A443HHF4"/>
<proteinExistence type="predicted"/>
<reference evidence="2 3" key="1">
    <citation type="journal article" date="2018" name="Front. Microbiol.">
        <title>Genomic and genetic insights into a cosmopolitan fungus, Paecilomyces variotii (Eurotiales).</title>
        <authorList>
            <person name="Urquhart A.S."/>
            <person name="Mondo S.J."/>
            <person name="Makela M.R."/>
            <person name="Hane J.K."/>
            <person name="Wiebenga A."/>
            <person name="He G."/>
            <person name="Mihaltcheva S."/>
            <person name="Pangilinan J."/>
            <person name="Lipzen A."/>
            <person name="Barry K."/>
            <person name="de Vries R.P."/>
            <person name="Grigoriev I.V."/>
            <person name="Idnurm A."/>
        </authorList>
    </citation>
    <scope>NUCLEOTIDE SEQUENCE [LARGE SCALE GENOMIC DNA]</scope>
    <source>
        <strain evidence="2 3">CBS 101075</strain>
    </source>
</reference>
<organism evidence="2 3">
    <name type="scientific">Byssochlamys spectabilis</name>
    <name type="common">Paecilomyces variotii</name>
    <dbReference type="NCBI Taxonomy" id="264951"/>
    <lineage>
        <taxon>Eukaryota</taxon>
        <taxon>Fungi</taxon>
        <taxon>Dikarya</taxon>
        <taxon>Ascomycota</taxon>
        <taxon>Pezizomycotina</taxon>
        <taxon>Eurotiomycetes</taxon>
        <taxon>Eurotiomycetidae</taxon>
        <taxon>Eurotiales</taxon>
        <taxon>Thermoascaceae</taxon>
        <taxon>Paecilomyces</taxon>
    </lineage>
</organism>
<protein>
    <submittedName>
        <fullName evidence="2">Uncharacterized protein</fullName>
    </submittedName>
</protein>
<dbReference type="EMBL" id="RCNU01000026">
    <property type="protein sequence ID" value="RWQ91199.1"/>
    <property type="molecule type" value="Genomic_DNA"/>
</dbReference>
<keyword evidence="3" id="KW-1185">Reference proteome</keyword>
<feature type="compositionally biased region" description="Basic and acidic residues" evidence="1">
    <location>
        <begin position="485"/>
        <end position="497"/>
    </location>
</feature>
<evidence type="ECO:0000313" key="3">
    <source>
        <dbReference type="Proteomes" id="UP000283841"/>
    </source>
</evidence>
<gene>
    <name evidence="2" type="ORF">C8Q69DRAFT_531679</name>
</gene>
<dbReference type="VEuPathDB" id="FungiDB:C8Q69DRAFT_531679"/>
<sequence>MRDMETDPLWEDTLMGGAFWKEQDKKDRFYNELWEDTLMGAEFWREEDRNNPYDTTYHVQYSGIFFPVALQKHILEGGSMDRDTLRGIISSDNSMGARQAVLAHTNNKENTELNEALYKERRSSMSDLGSLKSGPFSAASKRHFWDFSKKAYEEPVTSNKGHTRTGRSLIRSAFGSSAIRSKSVQHEDSRFDFGFDPHPGSEENPLLYFRGGASWKYIERNLDVLCLDLFWPIKQKASTENDMIKVAELRPLCTFRHLRVLKLTGMMQSYQTMIWQVVWLNPDLEELDLEMALEPCIRRGFNGYWTSISPGWKIAEKDEHKPVYYGNGDGNIHNDIGTGEYLDKRIIESSRLLARMMGPTNSRLSVVVIRLAGFVVDGDPFDLWFEPHRLRRIQFKHNCVDAGFYLGEFMKDTVEVIFPKKAVPNTAQIGRVVDLAKELKVIELRKGRKISEAPYYPPGGFQKACCHHRHDDQMPAEPSSHRKGKENEHSCCKKTDAGAHGGKGINADHRGVATGGEESDNSTDRKKGTELSRGNLALKSPRQASMATAAPRPKGAPRHGRNAIVPRMVGKLAQKGKSTVEKE</sequence>
<comment type="caution">
    <text evidence="2">The sequence shown here is derived from an EMBL/GenBank/DDBJ whole genome shotgun (WGS) entry which is preliminary data.</text>
</comment>
<feature type="region of interest" description="Disordered" evidence="1">
    <location>
        <begin position="470"/>
        <end position="583"/>
    </location>
</feature>
<accession>A0A443HHF4</accession>